<keyword evidence="3" id="KW-0859">Xylose metabolism</keyword>
<protein>
    <submittedName>
        <fullName evidence="4">Xylose-responsive transcription regulator, ROK family</fullName>
    </submittedName>
</protein>
<dbReference type="Pfam" id="PF00480">
    <property type="entry name" value="ROK"/>
    <property type="match status" value="1"/>
</dbReference>
<dbReference type="InterPro" id="IPR036390">
    <property type="entry name" value="WH_DNA-bd_sf"/>
</dbReference>
<dbReference type="Proteomes" id="UP000269226">
    <property type="component" value="Chromosome"/>
</dbReference>
<dbReference type="SUPFAM" id="SSF53067">
    <property type="entry name" value="Actin-like ATPase domain"/>
    <property type="match status" value="1"/>
</dbReference>
<dbReference type="RefSeq" id="WP_015695410.1">
    <property type="nucleotide sequence ID" value="NZ_AP018492.1"/>
</dbReference>
<dbReference type="SUPFAM" id="SSF46785">
    <property type="entry name" value="Winged helix' DNA-binding domain"/>
    <property type="match status" value="1"/>
</dbReference>
<dbReference type="InterPro" id="IPR000600">
    <property type="entry name" value="ROK"/>
</dbReference>
<sequence>MVYSKYTIREQNEATILNYIIKNKEISRAKLAEISSLNKASVSSIVKKLIDEQFILETKIGESSESGGRKPILLTFNQTTALLIGIDLGDNYVDALLSYIDGTEITRIQLKNSTIHAKNVETIIHTIVTECEKQAPQTPHGIVGLTIGIHGQVFKEMIRFTPYYDLENINLTQRLNDRYEFPVYLENEANLSALGEYTFSSDYESLVTISLHRGIGAGIVKQGKLTIGYQGNAGEIGHTILIPNGRQCPCGNKGCLEQYCSMKIICDEIKEKKKWHDFNMDRLVQAYHDNDALLVSQIEKYAELLAIGINNIIAINAPQLVIFNSSLTQALPEMVALIKKQLTNRFSKDVVIMNSATTWNPAIYGALAYSAQRFLNIKQLKLIDWK</sequence>
<dbReference type="GeneID" id="57044038"/>
<dbReference type="PROSITE" id="PS01125">
    <property type="entry name" value="ROK"/>
    <property type="match status" value="1"/>
</dbReference>
<reference evidence="4 5" key="1">
    <citation type="submission" date="2018-01" db="EMBL/GenBank/DDBJ databases">
        <title>Whole genome sequence of Melissococcus plutonius DAT561.</title>
        <authorList>
            <person name="Okumura K."/>
            <person name="Takamatsu D."/>
            <person name="Okura M."/>
        </authorList>
    </citation>
    <scope>NUCLEOTIDE SEQUENCE [LARGE SCALE GENOMIC DNA]</scope>
    <source>
        <strain evidence="4 5">DAT561</strain>
    </source>
</reference>
<name>A0A2Z5Y471_9ENTE</name>
<accession>A0A2Z5Y471</accession>
<dbReference type="GO" id="GO:0042732">
    <property type="term" value="P:D-xylose metabolic process"/>
    <property type="evidence" value="ECO:0007669"/>
    <property type="project" value="UniProtKB-KW"/>
</dbReference>
<evidence type="ECO:0000313" key="5">
    <source>
        <dbReference type="Proteomes" id="UP000269226"/>
    </source>
</evidence>
<evidence type="ECO:0000256" key="1">
    <source>
        <dbReference type="ARBA" id="ARBA00002486"/>
    </source>
</evidence>
<gene>
    <name evidence="4" type="ORF">DAT561_1509</name>
</gene>
<dbReference type="InterPro" id="IPR049874">
    <property type="entry name" value="ROK_cs"/>
</dbReference>
<proteinExistence type="inferred from homology"/>
<dbReference type="AlphaFoldDB" id="A0A2Z5Y471"/>
<organism evidence="4 5">
    <name type="scientific">Melissococcus plutonius</name>
    <dbReference type="NCBI Taxonomy" id="33970"/>
    <lineage>
        <taxon>Bacteria</taxon>
        <taxon>Bacillati</taxon>
        <taxon>Bacillota</taxon>
        <taxon>Bacilli</taxon>
        <taxon>Lactobacillales</taxon>
        <taxon>Enterococcaceae</taxon>
        <taxon>Melissococcus</taxon>
    </lineage>
</organism>
<dbReference type="Gene3D" id="3.30.420.40">
    <property type="match status" value="2"/>
</dbReference>
<keyword evidence="3" id="KW-0119">Carbohydrate metabolism</keyword>
<dbReference type="Gene3D" id="1.10.10.10">
    <property type="entry name" value="Winged helix-like DNA-binding domain superfamily/Winged helix DNA-binding domain"/>
    <property type="match status" value="1"/>
</dbReference>
<evidence type="ECO:0000256" key="3">
    <source>
        <dbReference type="ARBA" id="ARBA00022629"/>
    </source>
</evidence>
<comment type="similarity">
    <text evidence="2">Belongs to the ROK (NagC/XylR) family.</text>
</comment>
<dbReference type="PANTHER" id="PTHR18964">
    <property type="entry name" value="ROK (REPRESSOR, ORF, KINASE) FAMILY"/>
    <property type="match status" value="1"/>
</dbReference>
<evidence type="ECO:0000313" key="4">
    <source>
        <dbReference type="EMBL" id="BBC61604.1"/>
    </source>
</evidence>
<dbReference type="EMBL" id="AP018492">
    <property type="protein sequence ID" value="BBC61604.1"/>
    <property type="molecule type" value="Genomic_DNA"/>
</dbReference>
<dbReference type="InterPro" id="IPR036388">
    <property type="entry name" value="WH-like_DNA-bd_sf"/>
</dbReference>
<dbReference type="PANTHER" id="PTHR18964:SF149">
    <property type="entry name" value="BIFUNCTIONAL UDP-N-ACETYLGLUCOSAMINE 2-EPIMERASE_N-ACETYLMANNOSAMINE KINASE"/>
    <property type="match status" value="1"/>
</dbReference>
<comment type="function">
    <text evidence="1">Transcriptional repressor of xylose-utilizing enzymes.</text>
</comment>
<dbReference type="InterPro" id="IPR043129">
    <property type="entry name" value="ATPase_NBD"/>
</dbReference>
<dbReference type="CDD" id="cd24077">
    <property type="entry name" value="ASKHA_ATPase_ROK_SaXylR-like"/>
    <property type="match status" value="1"/>
</dbReference>
<dbReference type="Pfam" id="PF13412">
    <property type="entry name" value="HTH_24"/>
    <property type="match status" value="1"/>
</dbReference>
<evidence type="ECO:0000256" key="2">
    <source>
        <dbReference type="ARBA" id="ARBA00006479"/>
    </source>
</evidence>